<dbReference type="Gene3D" id="3.20.20.80">
    <property type="entry name" value="Glycosidases"/>
    <property type="match status" value="1"/>
</dbReference>
<dbReference type="KEGG" id="lgi:LOTGIDRAFT_231191"/>
<keyword evidence="4" id="KW-1185">Reference proteome</keyword>
<dbReference type="RefSeq" id="XP_009050453.1">
    <property type="nucleotide sequence ID" value="XM_009052205.1"/>
</dbReference>
<accession>V4ANS1</accession>
<dbReference type="CTD" id="20248505"/>
<dbReference type="AlphaFoldDB" id="V4ANS1"/>
<feature type="chain" id="PRO_5004716823" description="Asl1-like glycosyl hydrolase catalytic domain-containing protein" evidence="1">
    <location>
        <begin position="19"/>
        <end position="260"/>
    </location>
</feature>
<organism evidence="3 4">
    <name type="scientific">Lottia gigantea</name>
    <name type="common">Giant owl limpet</name>
    <dbReference type="NCBI Taxonomy" id="225164"/>
    <lineage>
        <taxon>Eukaryota</taxon>
        <taxon>Metazoa</taxon>
        <taxon>Spiralia</taxon>
        <taxon>Lophotrochozoa</taxon>
        <taxon>Mollusca</taxon>
        <taxon>Gastropoda</taxon>
        <taxon>Patellogastropoda</taxon>
        <taxon>Lottioidea</taxon>
        <taxon>Lottiidae</taxon>
        <taxon>Lottia</taxon>
    </lineage>
</organism>
<dbReference type="OMA" id="ERYAYHM"/>
<dbReference type="InterPro" id="IPR017853">
    <property type="entry name" value="GH"/>
</dbReference>
<dbReference type="EMBL" id="KB201205">
    <property type="protein sequence ID" value="ESO98817.1"/>
    <property type="molecule type" value="Genomic_DNA"/>
</dbReference>
<gene>
    <name evidence="3" type="ORF">LOTGIDRAFT_231191</name>
</gene>
<evidence type="ECO:0000259" key="2">
    <source>
        <dbReference type="Pfam" id="PF11790"/>
    </source>
</evidence>
<dbReference type="Pfam" id="PF11790">
    <property type="entry name" value="Glyco_hydro_cc"/>
    <property type="match status" value="1"/>
</dbReference>
<feature type="signal peptide" evidence="1">
    <location>
        <begin position="1"/>
        <end position="18"/>
    </location>
</feature>
<dbReference type="SUPFAM" id="SSF51445">
    <property type="entry name" value="(Trans)glycosidases"/>
    <property type="match status" value="1"/>
</dbReference>
<evidence type="ECO:0000313" key="4">
    <source>
        <dbReference type="Proteomes" id="UP000030746"/>
    </source>
</evidence>
<dbReference type="InterPro" id="IPR053183">
    <property type="entry name" value="ASL1"/>
</dbReference>
<proteinExistence type="predicted"/>
<evidence type="ECO:0000313" key="3">
    <source>
        <dbReference type="EMBL" id="ESO98817.1"/>
    </source>
</evidence>
<sequence>MIKSITLLVLLYPALVLASFKKGFGLCGALYKCGDTHALSSSTWWYNWHDNFNKDTMYHCSKRFRGEYIPMVHQEKDVHNFNPPSNAKHILGFNEPNVWRNGHFELSPERAAELWPQIEQKAHGKILVSPAPTSCDNFPNSCYSWFDRFFKACHNCRVDRLALHSYNCQPNQIMDMINKFYHKYNKKIWLTEFACYHAKNADDNVNFLKQILPRLESSPYVEKYAWFCTREKPGYSHENWNLLNQGSPTLSKVGQYYNSH</sequence>
<evidence type="ECO:0000256" key="1">
    <source>
        <dbReference type="SAM" id="SignalP"/>
    </source>
</evidence>
<name>V4ANS1_LOTGI</name>
<dbReference type="Proteomes" id="UP000030746">
    <property type="component" value="Unassembled WGS sequence"/>
</dbReference>
<feature type="domain" description="Asl1-like glycosyl hydrolase catalytic" evidence="2">
    <location>
        <begin position="40"/>
        <end position="257"/>
    </location>
</feature>
<keyword evidence="1" id="KW-0732">Signal</keyword>
<dbReference type="OrthoDB" id="43654at2759"/>
<protein>
    <recommendedName>
        <fullName evidence="2">Asl1-like glycosyl hydrolase catalytic domain-containing protein</fullName>
    </recommendedName>
</protein>
<dbReference type="InterPro" id="IPR024655">
    <property type="entry name" value="Asl1_glyco_hydro_catalytic"/>
</dbReference>
<dbReference type="HOGENOM" id="CLU_040908_6_3_1"/>
<dbReference type="PANTHER" id="PTHR34154">
    <property type="entry name" value="ALKALI-SENSITIVE LINKAGE PROTEIN 1"/>
    <property type="match status" value="1"/>
</dbReference>
<reference evidence="3 4" key="1">
    <citation type="journal article" date="2013" name="Nature">
        <title>Insights into bilaterian evolution from three spiralian genomes.</title>
        <authorList>
            <person name="Simakov O."/>
            <person name="Marletaz F."/>
            <person name="Cho S.J."/>
            <person name="Edsinger-Gonzales E."/>
            <person name="Havlak P."/>
            <person name="Hellsten U."/>
            <person name="Kuo D.H."/>
            <person name="Larsson T."/>
            <person name="Lv J."/>
            <person name="Arendt D."/>
            <person name="Savage R."/>
            <person name="Osoegawa K."/>
            <person name="de Jong P."/>
            <person name="Grimwood J."/>
            <person name="Chapman J.A."/>
            <person name="Shapiro H."/>
            <person name="Aerts A."/>
            <person name="Otillar R.P."/>
            <person name="Terry A.Y."/>
            <person name="Boore J.L."/>
            <person name="Grigoriev I.V."/>
            <person name="Lindberg D.R."/>
            <person name="Seaver E.C."/>
            <person name="Weisblat D.A."/>
            <person name="Putnam N.H."/>
            <person name="Rokhsar D.S."/>
        </authorList>
    </citation>
    <scope>NUCLEOTIDE SEQUENCE [LARGE SCALE GENOMIC DNA]</scope>
</reference>
<dbReference type="PANTHER" id="PTHR34154:SF3">
    <property type="entry name" value="ALKALI-SENSITIVE LINKAGE PROTEIN 1"/>
    <property type="match status" value="1"/>
</dbReference>
<dbReference type="GeneID" id="20248505"/>